<dbReference type="AlphaFoldDB" id="A0A926DGH7"/>
<reference evidence="2" key="1">
    <citation type="submission" date="2020-08" db="EMBL/GenBank/DDBJ databases">
        <title>Genome public.</title>
        <authorList>
            <person name="Liu C."/>
            <person name="Sun Q."/>
        </authorList>
    </citation>
    <scope>NUCLEOTIDE SEQUENCE</scope>
    <source>
        <strain evidence="2">NSJ-63</strain>
    </source>
</reference>
<keyword evidence="1" id="KW-0732">Signal</keyword>
<dbReference type="EMBL" id="JACRSS010000001">
    <property type="protein sequence ID" value="MBC8537402.1"/>
    <property type="molecule type" value="Genomic_DNA"/>
</dbReference>
<accession>A0A926DGH7</accession>
<feature type="signal peptide" evidence="1">
    <location>
        <begin position="1"/>
        <end position="22"/>
    </location>
</feature>
<protein>
    <submittedName>
        <fullName evidence="2">Uncharacterized protein</fullName>
    </submittedName>
</protein>
<organism evidence="2 3">
    <name type="scientific">Guopingia tenuis</name>
    <dbReference type="NCBI Taxonomy" id="2763656"/>
    <lineage>
        <taxon>Bacteria</taxon>
        <taxon>Bacillati</taxon>
        <taxon>Bacillota</taxon>
        <taxon>Clostridia</taxon>
        <taxon>Christensenellales</taxon>
        <taxon>Christensenellaceae</taxon>
        <taxon>Guopingia</taxon>
    </lineage>
</organism>
<feature type="chain" id="PRO_5036858092" evidence="1">
    <location>
        <begin position="23"/>
        <end position="134"/>
    </location>
</feature>
<evidence type="ECO:0000313" key="3">
    <source>
        <dbReference type="Proteomes" id="UP000617951"/>
    </source>
</evidence>
<gene>
    <name evidence="2" type="ORF">H8693_00445</name>
</gene>
<dbReference type="RefSeq" id="WP_249279326.1">
    <property type="nucleotide sequence ID" value="NZ_JACRSS010000001.1"/>
</dbReference>
<proteinExistence type="predicted"/>
<dbReference type="PROSITE" id="PS51257">
    <property type="entry name" value="PROKAR_LIPOPROTEIN"/>
    <property type="match status" value="1"/>
</dbReference>
<dbReference type="Proteomes" id="UP000617951">
    <property type="component" value="Unassembled WGS sequence"/>
</dbReference>
<sequence length="134" mass="15608">MKKTMRIFAILCLYLLLMTACAPDVLTRVVEPEDEQTDICQAAMEKLRAILPHPDSLYIHHEEIYYDGFLVILDYSAENYFGGRTRNTCLYFSEDRIYNGILEEDRERLLEKLKNEGKIDGTETILNNIPTKIQ</sequence>
<evidence type="ECO:0000313" key="2">
    <source>
        <dbReference type="EMBL" id="MBC8537402.1"/>
    </source>
</evidence>
<keyword evidence="3" id="KW-1185">Reference proteome</keyword>
<name>A0A926DGH7_9FIRM</name>
<evidence type="ECO:0000256" key="1">
    <source>
        <dbReference type="SAM" id="SignalP"/>
    </source>
</evidence>
<comment type="caution">
    <text evidence="2">The sequence shown here is derived from an EMBL/GenBank/DDBJ whole genome shotgun (WGS) entry which is preliminary data.</text>
</comment>